<dbReference type="PANTHER" id="PTHR32099:SF99">
    <property type="entry name" value="GNK2-LIKE DOMAIN-CONTAINING PROTEIN"/>
    <property type="match status" value="1"/>
</dbReference>
<evidence type="ECO:0000256" key="3">
    <source>
        <dbReference type="SAM" id="Phobius"/>
    </source>
</evidence>
<sequence>MSIKECRSKFVFIYLPTIYCPHPQQTMSMFPGKLLFCFSLIHIYLITTITLAQPDFVFNRCDNAENYTASSTYQRHLDTTLSILPTTNSGFGFFNFSTRQGNDTANSIALCRGDVNLDACSSCLNDSIVNLRKLCPNQKEALGYYDHCLLQYSNSDLLVYPQKRDYFFQFNPQNTTDIDKFNGALRPLMDELRGAAAAGGSLLKFASGNRTGPGFDRIYALVQCAPYLTEQECSECLEDEVSKIGIHDNGKIGGKIVLPTCYFRFEIYPFFNQSFRATPRHHIRRQLNRRPAAASMIDSNVCLVSYNRCNSSENCLYNTNICDVMNYSFTPR</sequence>
<keyword evidence="1" id="KW-0732">Signal</keyword>
<dbReference type="Proteomes" id="UP000215914">
    <property type="component" value="Chromosome 10"/>
</dbReference>
<evidence type="ECO:0000313" key="6">
    <source>
        <dbReference type="Proteomes" id="UP000215914"/>
    </source>
</evidence>
<organism evidence="5 6">
    <name type="scientific">Helianthus annuus</name>
    <name type="common">Common sunflower</name>
    <dbReference type="NCBI Taxonomy" id="4232"/>
    <lineage>
        <taxon>Eukaryota</taxon>
        <taxon>Viridiplantae</taxon>
        <taxon>Streptophyta</taxon>
        <taxon>Embryophyta</taxon>
        <taxon>Tracheophyta</taxon>
        <taxon>Spermatophyta</taxon>
        <taxon>Magnoliopsida</taxon>
        <taxon>eudicotyledons</taxon>
        <taxon>Gunneridae</taxon>
        <taxon>Pentapetalae</taxon>
        <taxon>asterids</taxon>
        <taxon>campanulids</taxon>
        <taxon>Asterales</taxon>
        <taxon>Asteraceae</taxon>
        <taxon>Asteroideae</taxon>
        <taxon>Heliantheae alliance</taxon>
        <taxon>Heliantheae</taxon>
        <taxon>Helianthus</taxon>
    </lineage>
</organism>
<keyword evidence="3" id="KW-1133">Transmembrane helix</keyword>
<keyword evidence="3" id="KW-0472">Membrane</keyword>
<name>A0A251TKQ2_HELAN</name>
<dbReference type="PANTHER" id="PTHR32099">
    <property type="entry name" value="CYSTEINE-RICH REPEAT SECRETORY PROTEIN"/>
    <property type="match status" value="1"/>
</dbReference>
<evidence type="ECO:0000256" key="2">
    <source>
        <dbReference type="ARBA" id="ARBA00022737"/>
    </source>
</evidence>
<dbReference type="AlphaFoldDB" id="A0A251TKQ2"/>
<keyword evidence="2" id="KW-0677">Repeat</keyword>
<dbReference type="EMBL" id="CM007899">
    <property type="protein sequence ID" value="OTG11484.1"/>
    <property type="molecule type" value="Genomic_DNA"/>
</dbReference>
<evidence type="ECO:0000313" key="5">
    <source>
        <dbReference type="EMBL" id="OTG11484.1"/>
    </source>
</evidence>
<protein>
    <submittedName>
        <fullName evidence="5">Putative gnk2-like domain-containing protein</fullName>
    </submittedName>
</protein>
<feature type="domain" description="Gnk2-homologous" evidence="4">
    <location>
        <begin position="163"/>
        <end position="270"/>
    </location>
</feature>
<dbReference type="InParanoid" id="A0A251TKQ2"/>
<dbReference type="PROSITE" id="PS51473">
    <property type="entry name" value="GNK2"/>
    <property type="match status" value="2"/>
</dbReference>
<keyword evidence="6" id="KW-1185">Reference proteome</keyword>
<feature type="transmembrane region" description="Helical" evidence="3">
    <location>
        <begin position="34"/>
        <end position="52"/>
    </location>
</feature>
<reference evidence="6" key="1">
    <citation type="journal article" date="2017" name="Nature">
        <title>The sunflower genome provides insights into oil metabolism, flowering and Asterid evolution.</title>
        <authorList>
            <person name="Badouin H."/>
            <person name="Gouzy J."/>
            <person name="Grassa C.J."/>
            <person name="Murat F."/>
            <person name="Staton S.E."/>
            <person name="Cottret L."/>
            <person name="Lelandais-Briere C."/>
            <person name="Owens G.L."/>
            <person name="Carrere S."/>
            <person name="Mayjonade B."/>
            <person name="Legrand L."/>
            <person name="Gill N."/>
            <person name="Kane N.C."/>
            <person name="Bowers J.E."/>
            <person name="Hubner S."/>
            <person name="Bellec A."/>
            <person name="Berard A."/>
            <person name="Berges H."/>
            <person name="Blanchet N."/>
            <person name="Boniface M.C."/>
            <person name="Brunel D."/>
            <person name="Catrice O."/>
            <person name="Chaidir N."/>
            <person name="Claudel C."/>
            <person name="Donnadieu C."/>
            <person name="Faraut T."/>
            <person name="Fievet G."/>
            <person name="Helmstetter N."/>
            <person name="King M."/>
            <person name="Knapp S.J."/>
            <person name="Lai Z."/>
            <person name="Le Paslier M.C."/>
            <person name="Lippi Y."/>
            <person name="Lorenzon L."/>
            <person name="Mandel J.R."/>
            <person name="Marage G."/>
            <person name="Marchand G."/>
            <person name="Marquand E."/>
            <person name="Bret-Mestries E."/>
            <person name="Morien E."/>
            <person name="Nambeesan S."/>
            <person name="Nguyen T."/>
            <person name="Pegot-Espagnet P."/>
            <person name="Pouilly N."/>
            <person name="Raftis F."/>
            <person name="Sallet E."/>
            <person name="Schiex T."/>
            <person name="Thomas J."/>
            <person name="Vandecasteele C."/>
            <person name="Vares D."/>
            <person name="Vear F."/>
            <person name="Vautrin S."/>
            <person name="Crespi M."/>
            <person name="Mangin B."/>
            <person name="Burke J.M."/>
            <person name="Salse J."/>
            <person name="Munos S."/>
            <person name="Vincourt P."/>
            <person name="Rieseberg L.H."/>
            <person name="Langlade N.B."/>
        </authorList>
    </citation>
    <scope>NUCLEOTIDE SEQUENCE [LARGE SCALE GENOMIC DNA]</scope>
    <source>
        <strain evidence="6">cv. SF193</strain>
    </source>
</reference>
<dbReference type="InterPro" id="IPR002902">
    <property type="entry name" value="GNK2"/>
</dbReference>
<dbReference type="InterPro" id="IPR038408">
    <property type="entry name" value="GNK2_sf"/>
</dbReference>
<dbReference type="FunCoup" id="A0A251TKQ2">
    <property type="interactions" value="234"/>
</dbReference>
<feature type="domain" description="Gnk2-homologous" evidence="4">
    <location>
        <begin position="55"/>
        <end position="157"/>
    </location>
</feature>
<gene>
    <name evidence="5" type="ORF">HannXRQ_Chr10g0299211</name>
</gene>
<dbReference type="CDD" id="cd23509">
    <property type="entry name" value="Gnk2-like"/>
    <property type="match status" value="2"/>
</dbReference>
<accession>A0A251TKQ2</accession>
<evidence type="ECO:0000256" key="1">
    <source>
        <dbReference type="ARBA" id="ARBA00022729"/>
    </source>
</evidence>
<evidence type="ECO:0000259" key="4">
    <source>
        <dbReference type="PROSITE" id="PS51473"/>
    </source>
</evidence>
<dbReference type="OMA" id="IHIYLIT"/>
<dbReference type="Gene3D" id="3.30.430.20">
    <property type="entry name" value="Gnk2 domain, C-X8-C-X2-C motif"/>
    <property type="match status" value="2"/>
</dbReference>
<dbReference type="FunFam" id="3.30.430.20:FF:000002">
    <property type="entry name" value="Cysteine-rich receptor-like protein kinase 10"/>
    <property type="match status" value="1"/>
</dbReference>
<dbReference type="Pfam" id="PF01657">
    <property type="entry name" value="Stress-antifung"/>
    <property type="match status" value="2"/>
</dbReference>
<keyword evidence="3" id="KW-0812">Transmembrane</keyword>
<proteinExistence type="predicted"/>